<evidence type="ECO:0000313" key="2">
    <source>
        <dbReference type="Proteomes" id="UP000673447"/>
    </source>
</evidence>
<comment type="caution">
    <text evidence="1">The sequence shown here is derived from an EMBL/GenBank/DDBJ whole genome shotgun (WGS) entry which is preliminary data.</text>
</comment>
<name>A0A941ASZ4_9GAMM</name>
<reference evidence="1" key="2">
    <citation type="submission" date="2021-03" db="EMBL/GenBank/DDBJ databases">
        <authorList>
            <person name="Cao W."/>
        </authorList>
    </citation>
    <scope>NUCLEOTIDE SEQUENCE</scope>
    <source>
        <strain evidence="1">110414</strain>
    </source>
</reference>
<keyword evidence="2" id="KW-1185">Reference proteome</keyword>
<dbReference type="EMBL" id="JAGKTC010000001">
    <property type="protein sequence ID" value="MBP3983760.1"/>
    <property type="molecule type" value="Genomic_DNA"/>
</dbReference>
<dbReference type="AlphaFoldDB" id="A0A941ASZ4"/>
<evidence type="ECO:0000313" key="1">
    <source>
        <dbReference type="EMBL" id="MBP3983760.1"/>
    </source>
</evidence>
<dbReference type="RefSeq" id="WP_210535587.1">
    <property type="nucleotide sequence ID" value="NZ_JAGKTC010000001.1"/>
</dbReference>
<sequence length="252" mass="29060">MTIHKMIVGEDLDMLRLPAKRLDKLSPDENCRYNRQRTHNVIRRAWLIHTQTGKDIRDCLDMCCVREYMPESGEMNDRDMNSFALSFGLDDARYCNDWHVGFPFFVEEEANTVFFRHEAGPLLRKHMQQADTPYFRNPLAGMDPDNLRGCAFYCMVFLKYSLEAWRKSARGDDLQLRTVRFIEQVTGRDALLSHTPSELEALFGLAELGLEFIESGGVLLTDEPAMENDKSDGRIAQLRAELNKREIPSTMG</sequence>
<accession>A0A941ASZ4</accession>
<gene>
    <name evidence="1" type="ORF">J5837_04905</name>
</gene>
<reference evidence="1" key="1">
    <citation type="journal article" date="2016" name="Int. J. Syst. Evol. Microbiol.">
        <title>Pseudoxanthomonas helianthi sp. nov., isolated from roots of Jerusalem artichoke (Helianthus tuberosus).</title>
        <authorList>
            <person name="Kittiwongwattana C."/>
            <person name="Thawai C."/>
        </authorList>
    </citation>
    <scope>NUCLEOTIDE SEQUENCE</scope>
    <source>
        <strain evidence="1">110414</strain>
    </source>
</reference>
<protein>
    <submittedName>
        <fullName evidence="1">Uncharacterized protein</fullName>
    </submittedName>
</protein>
<dbReference type="Proteomes" id="UP000673447">
    <property type="component" value="Unassembled WGS sequence"/>
</dbReference>
<proteinExistence type="predicted"/>
<organism evidence="1 2">
    <name type="scientific">Pseudoxanthomonas helianthi</name>
    <dbReference type="NCBI Taxonomy" id="1453541"/>
    <lineage>
        <taxon>Bacteria</taxon>
        <taxon>Pseudomonadati</taxon>
        <taxon>Pseudomonadota</taxon>
        <taxon>Gammaproteobacteria</taxon>
        <taxon>Lysobacterales</taxon>
        <taxon>Lysobacteraceae</taxon>
        <taxon>Pseudoxanthomonas</taxon>
    </lineage>
</organism>